<dbReference type="Proteomes" id="UP000215914">
    <property type="component" value="Unassembled WGS sequence"/>
</dbReference>
<evidence type="ECO:0000313" key="4">
    <source>
        <dbReference type="Proteomes" id="UP000215914"/>
    </source>
</evidence>
<name>A0A9K3JX39_HELAN</name>
<feature type="chain" id="PRO_5039910984" evidence="2">
    <location>
        <begin position="16"/>
        <end position="244"/>
    </location>
</feature>
<gene>
    <name evidence="3" type="ORF">HanXRQr2_Chr01g0024951</name>
</gene>
<feature type="region of interest" description="Disordered" evidence="1">
    <location>
        <begin position="93"/>
        <end position="121"/>
    </location>
</feature>
<feature type="compositionally biased region" description="Basic and acidic residues" evidence="1">
    <location>
        <begin position="93"/>
        <end position="102"/>
    </location>
</feature>
<feature type="signal peptide" evidence="2">
    <location>
        <begin position="1"/>
        <end position="15"/>
    </location>
</feature>
<dbReference type="Gramene" id="mRNA:HanXRQr2_Chr01g0024951">
    <property type="protein sequence ID" value="mRNA:HanXRQr2_Chr01g0024951"/>
    <property type="gene ID" value="HanXRQr2_Chr01g0024951"/>
</dbReference>
<accession>A0A9K3JX39</accession>
<evidence type="ECO:0000256" key="1">
    <source>
        <dbReference type="SAM" id="MobiDB-lite"/>
    </source>
</evidence>
<proteinExistence type="predicted"/>
<feature type="region of interest" description="Disordered" evidence="1">
    <location>
        <begin position="26"/>
        <end position="56"/>
    </location>
</feature>
<organism evidence="3 4">
    <name type="scientific">Helianthus annuus</name>
    <name type="common">Common sunflower</name>
    <dbReference type="NCBI Taxonomy" id="4232"/>
    <lineage>
        <taxon>Eukaryota</taxon>
        <taxon>Viridiplantae</taxon>
        <taxon>Streptophyta</taxon>
        <taxon>Embryophyta</taxon>
        <taxon>Tracheophyta</taxon>
        <taxon>Spermatophyta</taxon>
        <taxon>Magnoliopsida</taxon>
        <taxon>eudicotyledons</taxon>
        <taxon>Gunneridae</taxon>
        <taxon>Pentapetalae</taxon>
        <taxon>asterids</taxon>
        <taxon>campanulids</taxon>
        <taxon>Asterales</taxon>
        <taxon>Asteraceae</taxon>
        <taxon>Asteroideae</taxon>
        <taxon>Heliantheae alliance</taxon>
        <taxon>Heliantheae</taxon>
        <taxon>Helianthus</taxon>
    </lineage>
</organism>
<dbReference type="EMBL" id="MNCJ02000316">
    <property type="protein sequence ID" value="KAF5822310.1"/>
    <property type="molecule type" value="Genomic_DNA"/>
</dbReference>
<comment type="caution">
    <text evidence="3">The sequence shown here is derived from an EMBL/GenBank/DDBJ whole genome shotgun (WGS) entry which is preliminary data.</text>
</comment>
<keyword evidence="2" id="KW-0732">Signal</keyword>
<keyword evidence="4" id="KW-1185">Reference proteome</keyword>
<feature type="region of interest" description="Disordered" evidence="1">
    <location>
        <begin position="142"/>
        <end position="180"/>
    </location>
</feature>
<evidence type="ECO:0000256" key="2">
    <source>
        <dbReference type="SAM" id="SignalP"/>
    </source>
</evidence>
<dbReference type="AlphaFoldDB" id="A0A9K3JX39"/>
<evidence type="ECO:0000313" key="3">
    <source>
        <dbReference type="EMBL" id="KAF5822310.1"/>
    </source>
</evidence>
<reference evidence="3" key="2">
    <citation type="submission" date="2020-06" db="EMBL/GenBank/DDBJ databases">
        <title>Helianthus annuus Genome sequencing and assembly Release 2.</title>
        <authorList>
            <person name="Gouzy J."/>
            <person name="Langlade N."/>
            <person name="Munos S."/>
        </authorList>
    </citation>
    <scope>NUCLEOTIDE SEQUENCE</scope>
    <source>
        <tissue evidence="3">Leaves</tissue>
    </source>
</reference>
<reference evidence="3" key="1">
    <citation type="journal article" date="2017" name="Nature">
        <title>The sunflower genome provides insights into oil metabolism, flowering and Asterid evolution.</title>
        <authorList>
            <person name="Badouin H."/>
            <person name="Gouzy J."/>
            <person name="Grassa C.J."/>
            <person name="Murat F."/>
            <person name="Staton S.E."/>
            <person name="Cottret L."/>
            <person name="Lelandais-Briere C."/>
            <person name="Owens G.L."/>
            <person name="Carrere S."/>
            <person name="Mayjonade B."/>
            <person name="Legrand L."/>
            <person name="Gill N."/>
            <person name="Kane N.C."/>
            <person name="Bowers J.E."/>
            <person name="Hubner S."/>
            <person name="Bellec A."/>
            <person name="Berard A."/>
            <person name="Berges H."/>
            <person name="Blanchet N."/>
            <person name="Boniface M.C."/>
            <person name="Brunel D."/>
            <person name="Catrice O."/>
            <person name="Chaidir N."/>
            <person name="Claudel C."/>
            <person name="Donnadieu C."/>
            <person name="Faraut T."/>
            <person name="Fievet G."/>
            <person name="Helmstetter N."/>
            <person name="King M."/>
            <person name="Knapp S.J."/>
            <person name="Lai Z."/>
            <person name="Le Paslier M.C."/>
            <person name="Lippi Y."/>
            <person name="Lorenzon L."/>
            <person name="Mandel J.R."/>
            <person name="Marage G."/>
            <person name="Marchand G."/>
            <person name="Marquand E."/>
            <person name="Bret-Mestries E."/>
            <person name="Morien E."/>
            <person name="Nambeesan S."/>
            <person name="Nguyen T."/>
            <person name="Pegot-Espagnet P."/>
            <person name="Pouilly N."/>
            <person name="Raftis F."/>
            <person name="Sallet E."/>
            <person name="Schiex T."/>
            <person name="Thomas J."/>
            <person name="Vandecasteele C."/>
            <person name="Vares D."/>
            <person name="Vear F."/>
            <person name="Vautrin S."/>
            <person name="Crespi M."/>
            <person name="Mangin B."/>
            <person name="Burke J.M."/>
            <person name="Salse J."/>
            <person name="Munos S."/>
            <person name="Vincourt P."/>
            <person name="Rieseberg L.H."/>
            <person name="Langlade N.B."/>
        </authorList>
    </citation>
    <scope>NUCLEOTIDE SEQUENCE</scope>
    <source>
        <tissue evidence="3">Leaves</tissue>
    </source>
</reference>
<protein>
    <submittedName>
        <fullName evidence="3">Uncharacterized protein</fullName>
    </submittedName>
</protein>
<feature type="compositionally biased region" description="Basic and acidic residues" evidence="1">
    <location>
        <begin position="149"/>
        <end position="158"/>
    </location>
</feature>
<sequence>MRRLLFLLWCQRLQGLGVPGGAVAAGGSTTGAEPVDVKKQKGDAPATGGQKAPKLRQTRATVVPMPKLSVTTEPHEEPVSFFSAPPYLPKEVDVESQKKGEDNPSIEVVSGGGTPPSVHAEETLKKTGGETIVDTLDSANNLIDPQEEAGNRGEKAKSPGESSGSTAVGKGGEDQPSIQPGETELEFYYRSYAPERGLDYHRPPWNVMQGMMFRMIPLLAGRFWGVWVPLLRLLGPVVCLVKTA</sequence>